<feature type="region of interest" description="Disordered" evidence="1">
    <location>
        <begin position="492"/>
        <end position="655"/>
    </location>
</feature>
<dbReference type="STRING" id="946122.A0A0C2XM93"/>
<proteinExistence type="predicted"/>
<feature type="compositionally biased region" description="Polar residues" evidence="1">
    <location>
        <begin position="894"/>
        <end position="906"/>
    </location>
</feature>
<feature type="compositionally biased region" description="Polar residues" evidence="1">
    <location>
        <begin position="449"/>
        <end position="460"/>
    </location>
</feature>
<feature type="compositionally biased region" description="Basic and acidic residues" evidence="1">
    <location>
        <begin position="462"/>
        <end position="478"/>
    </location>
</feature>
<organism evidence="2 3">
    <name type="scientific">Amanita muscaria (strain Koide BX008)</name>
    <dbReference type="NCBI Taxonomy" id="946122"/>
    <lineage>
        <taxon>Eukaryota</taxon>
        <taxon>Fungi</taxon>
        <taxon>Dikarya</taxon>
        <taxon>Basidiomycota</taxon>
        <taxon>Agaricomycotina</taxon>
        <taxon>Agaricomycetes</taxon>
        <taxon>Agaricomycetidae</taxon>
        <taxon>Agaricales</taxon>
        <taxon>Pluteineae</taxon>
        <taxon>Amanitaceae</taxon>
        <taxon>Amanita</taxon>
    </lineage>
</organism>
<evidence type="ECO:0000313" key="2">
    <source>
        <dbReference type="EMBL" id="KIL70666.1"/>
    </source>
</evidence>
<gene>
    <name evidence="2" type="ORF">M378DRAFT_6610</name>
</gene>
<feature type="compositionally biased region" description="Basic and acidic residues" evidence="1">
    <location>
        <begin position="143"/>
        <end position="181"/>
    </location>
</feature>
<feature type="compositionally biased region" description="Polar residues" evidence="1">
    <location>
        <begin position="533"/>
        <end position="550"/>
    </location>
</feature>
<protein>
    <submittedName>
        <fullName evidence="2">Uncharacterized protein</fullName>
    </submittedName>
</protein>
<keyword evidence="3" id="KW-1185">Reference proteome</keyword>
<feature type="compositionally biased region" description="Basic and acidic residues" evidence="1">
    <location>
        <begin position="93"/>
        <end position="121"/>
    </location>
</feature>
<feature type="compositionally biased region" description="Basic and acidic residues" evidence="1">
    <location>
        <begin position="437"/>
        <end position="448"/>
    </location>
</feature>
<reference evidence="2 3" key="1">
    <citation type="submission" date="2014-04" db="EMBL/GenBank/DDBJ databases">
        <title>Evolutionary Origins and Diversification of the Mycorrhizal Mutualists.</title>
        <authorList>
            <consortium name="DOE Joint Genome Institute"/>
            <consortium name="Mycorrhizal Genomics Consortium"/>
            <person name="Kohler A."/>
            <person name="Kuo A."/>
            <person name="Nagy L.G."/>
            <person name="Floudas D."/>
            <person name="Copeland A."/>
            <person name="Barry K.W."/>
            <person name="Cichocki N."/>
            <person name="Veneault-Fourrey C."/>
            <person name="LaButti K."/>
            <person name="Lindquist E.A."/>
            <person name="Lipzen A."/>
            <person name="Lundell T."/>
            <person name="Morin E."/>
            <person name="Murat C."/>
            <person name="Riley R."/>
            <person name="Ohm R."/>
            <person name="Sun H."/>
            <person name="Tunlid A."/>
            <person name="Henrissat B."/>
            <person name="Grigoriev I.V."/>
            <person name="Hibbett D.S."/>
            <person name="Martin F."/>
        </authorList>
    </citation>
    <scope>NUCLEOTIDE SEQUENCE [LARGE SCALE GENOMIC DNA]</scope>
    <source>
        <strain evidence="2 3">Koide BX008</strain>
    </source>
</reference>
<evidence type="ECO:0000313" key="3">
    <source>
        <dbReference type="Proteomes" id="UP000054549"/>
    </source>
</evidence>
<feature type="region of interest" description="Disordered" evidence="1">
    <location>
        <begin position="711"/>
        <end position="748"/>
    </location>
</feature>
<feature type="compositionally biased region" description="Polar residues" evidence="1">
    <location>
        <begin position="617"/>
        <end position="626"/>
    </location>
</feature>
<feature type="region of interest" description="Disordered" evidence="1">
    <location>
        <begin position="815"/>
        <end position="839"/>
    </location>
</feature>
<feature type="compositionally biased region" description="Basic and acidic residues" evidence="1">
    <location>
        <begin position="214"/>
        <end position="365"/>
    </location>
</feature>
<accession>A0A0C2XM93</accession>
<feature type="compositionally biased region" description="Polar residues" evidence="1">
    <location>
        <begin position="559"/>
        <end position="587"/>
    </location>
</feature>
<feature type="compositionally biased region" description="Polar residues" evidence="1">
    <location>
        <begin position="499"/>
        <end position="525"/>
    </location>
</feature>
<evidence type="ECO:0000256" key="1">
    <source>
        <dbReference type="SAM" id="MobiDB-lite"/>
    </source>
</evidence>
<feature type="compositionally biased region" description="Basic and acidic residues" evidence="1">
    <location>
        <begin position="371"/>
        <end position="404"/>
    </location>
</feature>
<feature type="compositionally biased region" description="Polar residues" evidence="1">
    <location>
        <begin position="198"/>
        <end position="213"/>
    </location>
</feature>
<dbReference type="InParanoid" id="A0A0C2XM93"/>
<dbReference type="Proteomes" id="UP000054549">
    <property type="component" value="Unassembled WGS sequence"/>
</dbReference>
<dbReference type="AlphaFoldDB" id="A0A0C2XM93"/>
<name>A0A0C2XM93_AMAMK</name>
<feature type="region of interest" description="Disordered" evidence="1">
    <location>
        <begin position="890"/>
        <end position="910"/>
    </location>
</feature>
<sequence length="1075" mass="120519">MATTTETDSGSHSSSEYLKDTHVDCISQSLSKTNLQAHAEEYRQREKSTASIPPVIVYTRSQLLSLHNSPLVRPPLNMPELKDWFGSDLDQPALKKEAESQSSGARERRFRRDADDGDSRPSFRSAISQPSQMGNFKHQSLRTNDRDKERDRDGDRERDLRDREGQERLRHLSDKYDRDRSMTLSGSGVRGKERDGAPNTSSRLSSQGSTATSRRTENRDGTKKKSGEVADDWRRIGEPSRSGREESRRDRDDRERPRSRIRDSSRPRREASTTRRERDEKDRRDDNVRERTSRADRDRDEYRRDRDRELDKDSEHDDPRHWRDDGKRDERVAARRDRERARERDVAWDSANDRRWTADERDSRTKRSTRDKKPLQSEDVKDREERKDRDRDREKEREKEKEPAWMDTYIPSGPSFGILGGKGADGELDGIQAWKKGMKEKEQREKGIESTTPSNGGQDQPNDDHSISEKTDGAEKQLDEIQLFKLLMKREEEKRKMDMSSSTVPDFVNSSLSFHDDSGSATIHSASPKEISQPLNDSYNLGQDQPPTSRDSLKAGSDHLNTSLDESVSARNTPRSRYITQPENRQNVGKPGSESVATYNPPSASRLLSLGRPPNPSNSAHLNASDSLYGHGAAKVEGSRPAPGFSPFEEATRGASVEDPLSVNVPDTLRRLHVERSSANVDVGHLDSAAFEINPSYPGPRGSRFAKFFDNKSRDSAPLPKSQTPVGLVSSSPHPGQRPEQNPYESLHGTTAEPRTLEDIFAMLNNSSQGHRHIVNPPISQQAQNNLQLLYQQQSQQLQAAHRLEPLYESRLDDRNFVPDGMVPGLRTAPTPRSREPPSLYSDGLEDIVHHNIQQRSSQQRLDSIYSAPPPMFNQRNVGIPIQQAHYRGGASPISAQQGPLQNTQRLPPGLANLGGRPPHDQSQFLNVQGVPTPSLHGTAGLNGPPQQQNYNTFTPGVNFSGPFRGPLPAHQPQNSLTHHAMGGNSVNPQAQFLALNGVGMSGLRGLNNGLGPQQGQNTHLHNPLVGVRQQQQPLHPHALPHMMPPHLSQQGLASQANQPAHDLMALLMGGPHRE</sequence>
<feature type="region of interest" description="Disordered" evidence="1">
    <location>
        <begin position="83"/>
        <end position="478"/>
    </location>
</feature>
<dbReference type="HOGENOM" id="CLU_286966_0_0_1"/>
<dbReference type="OrthoDB" id="2504266at2759"/>
<feature type="compositionally biased region" description="Polar residues" evidence="1">
    <location>
        <begin position="721"/>
        <end position="744"/>
    </location>
</feature>
<dbReference type="EMBL" id="KN818223">
    <property type="protein sequence ID" value="KIL70666.1"/>
    <property type="molecule type" value="Genomic_DNA"/>
</dbReference>
<feature type="compositionally biased region" description="Polar residues" evidence="1">
    <location>
        <begin position="125"/>
        <end position="142"/>
    </location>
</feature>